<evidence type="ECO:0000256" key="1">
    <source>
        <dbReference type="SAM" id="Coils"/>
    </source>
</evidence>
<comment type="caution">
    <text evidence="3">The sequence shown here is derived from an EMBL/GenBank/DDBJ whole genome shotgun (WGS) entry which is preliminary data.</text>
</comment>
<gene>
    <name evidence="3" type="ORF">J7I44_14060</name>
</gene>
<keyword evidence="1" id="KW-0175">Coiled coil</keyword>
<keyword evidence="4" id="KW-1185">Reference proteome</keyword>
<accession>A0ABS4DQU6</accession>
<evidence type="ECO:0000313" key="3">
    <source>
        <dbReference type="EMBL" id="MBP1475434.1"/>
    </source>
</evidence>
<reference evidence="3 4" key="1">
    <citation type="submission" date="2021-04" db="EMBL/GenBank/DDBJ databases">
        <authorList>
            <person name="Huq M.A."/>
        </authorList>
    </citation>
    <scope>NUCLEOTIDE SEQUENCE [LARGE SCALE GENOMIC DNA]</scope>
    <source>
        <strain evidence="3 4">MAH-13</strain>
    </source>
</reference>
<evidence type="ECO:0000313" key="4">
    <source>
        <dbReference type="Proteomes" id="UP000823790"/>
    </source>
</evidence>
<feature type="region of interest" description="Disordered" evidence="2">
    <location>
        <begin position="130"/>
        <end position="155"/>
    </location>
</feature>
<organism evidence="3 4">
    <name type="scientific">Frateuria flava</name>
    <dbReference type="NCBI Taxonomy" id="2821489"/>
    <lineage>
        <taxon>Bacteria</taxon>
        <taxon>Pseudomonadati</taxon>
        <taxon>Pseudomonadota</taxon>
        <taxon>Gammaproteobacteria</taxon>
        <taxon>Lysobacterales</taxon>
        <taxon>Rhodanobacteraceae</taxon>
        <taxon>Frateuria</taxon>
    </lineage>
</organism>
<dbReference type="Proteomes" id="UP000823790">
    <property type="component" value="Unassembled WGS sequence"/>
</dbReference>
<name>A0ABS4DQU6_9GAMM</name>
<evidence type="ECO:0008006" key="5">
    <source>
        <dbReference type="Google" id="ProtNLM"/>
    </source>
</evidence>
<dbReference type="RefSeq" id="WP_209622133.1">
    <property type="nucleotide sequence ID" value="NZ_JAGJRS010000030.1"/>
</dbReference>
<proteinExistence type="predicted"/>
<evidence type="ECO:0000256" key="2">
    <source>
        <dbReference type="SAM" id="MobiDB-lite"/>
    </source>
</evidence>
<feature type="coiled-coil region" evidence="1">
    <location>
        <begin position="78"/>
        <end position="105"/>
    </location>
</feature>
<protein>
    <recommendedName>
        <fullName evidence="5">Transposase</fullName>
    </recommendedName>
</protein>
<feature type="compositionally biased region" description="Basic residues" evidence="2">
    <location>
        <begin position="136"/>
        <end position="155"/>
    </location>
</feature>
<sequence>MPKKIITRATLPKVLRELDRWEGKLTWSLFCSRVAKVLGVESISRHTLYLYPAIKEAFSQRQVDLRESKVRLPKDFTLEVTLRRVADLEAQVRRLEATNLALLDQFRRWQYNAYAQNVRMDSLEWDKPLPMVDRSGKRRGRKNAARRGRRTRGSS</sequence>
<dbReference type="EMBL" id="JAGJRS010000030">
    <property type="protein sequence ID" value="MBP1475434.1"/>
    <property type="molecule type" value="Genomic_DNA"/>
</dbReference>